<name>A0ABS2C7T3_9NEIS</name>
<sequence length="268" mass="29424">MSDTTQYSIDQRGVATVTLNRPERCNAVDEIMVAELTAILTALRLNSEVRMLILEASGNCFCSGTDLAWMKRGSLSDPNHNFEDALRFARLLRTLDRLPIPTIARVHGPALGVGLGIISCCDLAICTEDAWFSIPETRLGLIPAVVGPYIISRIGSSAARRYFLTTEKFTSSTAHKIGLVHEIAADVLSMDVQIQNWISDICQNSPHALAAAKRLITSVDHRPIDDAMISDTAHRIAHIRTHEEAQEGVNAYLEQRSPYWVSAISSVA</sequence>
<protein>
    <recommendedName>
        <fullName evidence="4">Enoyl-CoA hydratase</fullName>
    </recommendedName>
</protein>
<reference evidence="2 3" key="1">
    <citation type="submission" date="2019-11" db="EMBL/GenBank/DDBJ databases">
        <title>Novel Deefgea species.</title>
        <authorList>
            <person name="Han J.-H."/>
        </authorList>
    </citation>
    <scope>NUCLEOTIDE SEQUENCE [LARGE SCALE GENOMIC DNA]</scope>
    <source>
        <strain evidence="2 3">LMG 24817</strain>
    </source>
</reference>
<dbReference type="SUPFAM" id="SSF52096">
    <property type="entry name" value="ClpP/crotonase"/>
    <property type="match status" value="1"/>
</dbReference>
<evidence type="ECO:0000313" key="2">
    <source>
        <dbReference type="EMBL" id="MBM5570215.1"/>
    </source>
</evidence>
<dbReference type="Pfam" id="PF00378">
    <property type="entry name" value="ECH_1"/>
    <property type="match status" value="1"/>
</dbReference>
<comment type="similarity">
    <text evidence="1">Belongs to the enoyl-CoA hydratase/isomerase family.</text>
</comment>
<dbReference type="Proteomes" id="UP001195660">
    <property type="component" value="Unassembled WGS sequence"/>
</dbReference>
<evidence type="ECO:0000313" key="3">
    <source>
        <dbReference type="Proteomes" id="UP001195660"/>
    </source>
</evidence>
<dbReference type="InterPro" id="IPR014748">
    <property type="entry name" value="Enoyl-CoA_hydra_C"/>
</dbReference>
<dbReference type="InterPro" id="IPR029045">
    <property type="entry name" value="ClpP/crotonase-like_dom_sf"/>
</dbReference>
<organism evidence="2 3">
    <name type="scientific">Deefgea chitinilytica</name>
    <dbReference type="NCBI Taxonomy" id="570276"/>
    <lineage>
        <taxon>Bacteria</taxon>
        <taxon>Pseudomonadati</taxon>
        <taxon>Pseudomonadota</taxon>
        <taxon>Betaproteobacteria</taxon>
        <taxon>Neisseriales</taxon>
        <taxon>Chitinibacteraceae</taxon>
        <taxon>Deefgea</taxon>
    </lineage>
</organism>
<gene>
    <name evidence="2" type="ORF">GM173_01320</name>
</gene>
<accession>A0ABS2C7T3</accession>
<dbReference type="EMBL" id="WOFE01000001">
    <property type="protein sequence ID" value="MBM5570215.1"/>
    <property type="molecule type" value="Genomic_DNA"/>
</dbReference>
<dbReference type="Gene3D" id="3.90.226.10">
    <property type="entry name" value="2-enoyl-CoA Hydratase, Chain A, domain 1"/>
    <property type="match status" value="1"/>
</dbReference>
<dbReference type="InterPro" id="IPR001753">
    <property type="entry name" value="Enoyl-CoA_hydra/iso"/>
</dbReference>
<evidence type="ECO:0000256" key="1">
    <source>
        <dbReference type="ARBA" id="ARBA00005254"/>
    </source>
</evidence>
<dbReference type="Gene3D" id="1.10.12.10">
    <property type="entry name" value="Lyase 2-enoyl-coa Hydratase, Chain A, domain 2"/>
    <property type="match status" value="1"/>
</dbReference>
<comment type="caution">
    <text evidence="2">The sequence shown here is derived from an EMBL/GenBank/DDBJ whole genome shotgun (WGS) entry which is preliminary data.</text>
</comment>
<evidence type="ECO:0008006" key="4">
    <source>
        <dbReference type="Google" id="ProtNLM"/>
    </source>
</evidence>
<dbReference type="PANTHER" id="PTHR42964:SF1">
    <property type="entry name" value="POLYKETIDE BIOSYNTHESIS ENOYL-COA HYDRATASE PKSH-RELATED"/>
    <property type="match status" value="1"/>
</dbReference>
<dbReference type="RefSeq" id="WP_275412314.1">
    <property type="nucleotide sequence ID" value="NZ_WOFE01000001.1"/>
</dbReference>
<keyword evidence="3" id="KW-1185">Reference proteome</keyword>
<dbReference type="CDD" id="cd06558">
    <property type="entry name" value="crotonase-like"/>
    <property type="match status" value="1"/>
</dbReference>
<dbReference type="PANTHER" id="PTHR42964">
    <property type="entry name" value="ENOYL-COA HYDRATASE"/>
    <property type="match status" value="1"/>
</dbReference>
<proteinExistence type="inferred from homology"/>
<dbReference type="InterPro" id="IPR051683">
    <property type="entry name" value="Enoyl-CoA_Hydratase/Isomerase"/>
</dbReference>